<comment type="caution">
    <text evidence="2">The sequence shown here is derived from an EMBL/GenBank/DDBJ whole genome shotgun (WGS) entry which is preliminary data.</text>
</comment>
<dbReference type="AlphaFoldDB" id="A0A5J4QV58"/>
<name>A0A5J4QV58_9ZZZZ</name>
<gene>
    <name evidence="2" type="ORF">EZS27_025018</name>
</gene>
<evidence type="ECO:0000256" key="1">
    <source>
        <dbReference type="SAM" id="Phobius"/>
    </source>
</evidence>
<organism evidence="2">
    <name type="scientific">termite gut metagenome</name>
    <dbReference type="NCBI Taxonomy" id="433724"/>
    <lineage>
        <taxon>unclassified sequences</taxon>
        <taxon>metagenomes</taxon>
        <taxon>organismal metagenomes</taxon>
    </lineage>
</organism>
<reference evidence="2" key="1">
    <citation type="submission" date="2019-03" db="EMBL/GenBank/DDBJ databases">
        <title>Single cell metagenomics reveals metabolic interactions within the superorganism composed of flagellate Streblomastix strix and complex community of Bacteroidetes bacteria on its surface.</title>
        <authorList>
            <person name="Treitli S.C."/>
            <person name="Kolisko M."/>
            <person name="Husnik F."/>
            <person name="Keeling P."/>
            <person name="Hampl V."/>
        </authorList>
    </citation>
    <scope>NUCLEOTIDE SEQUENCE</scope>
    <source>
        <strain evidence="2">STM</strain>
    </source>
</reference>
<keyword evidence="1" id="KW-0472">Membrane</keyword>
<proteinExistence type="predicted"/>
<keyword evidence="1" id="KW-1133">Transmembrane helix</keyword>
<dbReference type="EMBL" id="SNRY01002289">
    <property type="protein sequence ID" value="KAA6325807.1"/>
    <property type="molecule type" value="Genomic_DNA"/>
</dbReference>
<keyword evidence="1" id="KW-0812">Transmembrane</keyword>
<accession>A0A5J4QV58</accession>
<sequence length="135" mass="15660">MYEKEVCMKEEENIFKKAGKDNHFTVPEGYFENLPAQVMNILDDVREEPVKIAMPTRWDKMKPWIYMVAMFIGAAFIIRIASWRSAPAEDNGSINTTHRDTEIVSDEYIDEILDISVMDDYSLYLYLTDAGVGYE</sequence>
<protein>
    <submittedName>
        <fullName evidence="2">Uncharacterized protein</fullName>
    </submittedName>
</protein>
<feature type="transmembrane region" description="Helical" evidence="1">
    <location>
        <begin position="64"/>
        <end position="83"/>
    </location>
</feature>
<evidence type="ECO:0000313" key="2">
    <source>
        <dbReference type="EMBL" id="KAA6325807.1"/>
    </source>
</evidence>